<feature type="non-terminal residue" evidence="1">
    <location>
        <position position="96"/>
    </location>
</feature>
<accession>A0A813E596</accession>
<dbReference type="EMBL" id="CAJNNV010006609">
    <property type="protein sequence ID" value="CAE8593830.1"/>
    <property type="molecule type" value="Genomic_DNA"/>
</dbReference>
<keyword evidence="2" id="KW-1185">Reference proteome</keyword>
<gene>
    <name evidence="1" type="ORF">PGLA1383_LOCUS12414</name>
</gene>
<organism evidence="1 2">
    <name type="scientific">Polarella glacialis</name>
    <name type="common">Dinoflagellate</name>
    <dbReference type="NCBI Taxonomy" id="89957"/>
    <lineage>
        <taxon>Eukaryota</taxon>
        <taxon>Sar</taxon>
        <taxon>Alveolata</taxon>
        <taxon>Dinophyceae</taxon>
        <taxon>Suessiales</taxon>
        <taxon>Suessiaceae</taxon>
        <taxon>Polarella</taxon>
    </lineage>
</organism>
<dbReference type="Proteomes" id="UP000654075">
    <property type="component" value="Unassembled WGS sequence"/>
</dbReference>
<protein>
    <submittedName>
        <fullName evidence="1">Uncharacterized protein</fullName>
    </submittedName>
</protein>
<dbReference type="AlphaFoldDB" id="A0A813E596"/>
<name>A0A813E596_POLGL</name>
<sequence>DSDARVSTSALSQCDRVFTDLGHLLGPRTQESLGFSLWGRQAAMVRVPLVSESEERLLRPGPMSESHYDDSGKVFAHLNFLDRRRLCAIFLVESEG</sequence>
<proteinExistence type="predicted"/>
<comment type="caution">
    <text evidence="1">The sequence shown here is derived from an EMBL/GenBank/DDBJ whole genome shotgun (WGS) entry which is preliminary data.</text>
</comment>
<reference evidence="1" key="1">
    <citation type="submission" date="2021-02" db="EMBL/GenBank/DDBJ databases">
        <authorList>
            <person name="Dougan E. K."/>
            <person name="Rhodes N."/>
            <person name="Thang M."/>
            <person name="Chan C."/>
        </authorList>
    </citation>
    <scope>NUCLEOTIDE SEQUENCE</scope>
</reference>
<evidence type="ECO:0000313" key="2">
    <source>
        <dbReference type="Proteomes" id="UP000654075"/>
    </source>
</evidence>
<dbReference type="OMA" id="MVLEPWG"/>
<evidence type="ECO:0000313" key="1">
    <source>
        <dbReference type="EMBL" id="CAE8593830.1"/>
    </source>
</evidence>
<feature type="non-terminal residue" evidence="1">
    <location>
        <position position="1"/>
    </location>
</feature>